<comment type="caution">
    <text evidence="1">The sequence shown here is derived from an EMBL/GenBank/DDBJ whole genome shotgun (WGS) entry which is preliminary data.</text>
</comment>
<evidence type="ECO:0000313" key="2">
    <source>
        <dbReference type="Proteomes" id="UP001204376"/>
    </source>
</evidence>
<proteinExistence type="predicted"/>
<dbReference type="EMBL" id="JANHOH010000001">
    <property type="protein sequence ID" value="MCQ6957257.1"/>
    <property type="molecule type" value="Genomic_DNA"/>
</dbReference>
<dbReference type="Proteomes" id="UP001204376">
    <property type="component" value="Unassembled WGS sequence"/>
</dbReference>
<keyword evidence="2" id="KW-1185">Reference proteome</keyword>
<evidence type="ECO:0000313" key="1">
    <source>
        <dbReference type="EMBL" id="MCQ6957257.1"/>
    </source>
</evidence>
<dbReference type="RefSeq" id="WP_256537464.1">
    <property type="nucleotide sequence ID" value="NZ_JANHOH010000001.1"/>
</dbReference>
<accession>A0ABT1SY27</accession>
<protein>
    <submittedName>
        <fullName evidence="1">Sigma-70 non-essential region-containing protein</fullName>
    </submittedName>
</protein>
<sequence>MKQVVFLIICFYLASCEGGAGGKKSALDEFYTDKGSYDMARIPLIKPYEAVVPATGDHDWLIHSVTDSVLFTIPGVKGIKVLNDRVILAYGVNTLINYQDAGEGWFILIPRDNFIKIFTKHEEYINWLDCHGIKKEPSLYEPIRVYDYFKFHETVDWGKIDGNKWFFNL</sequence>
<gene>
    <name evidence="1" type="ORF">NPE20_04790</name>
</gene>
<reference evidence="1 2" key="1">
    <citation type="submission" date="2022-07" db="EMBL/GenBank/DDBJ databases">
        <title>Mucilaginibacter sp. JC4.</title>
        <authorList>
            <person name="Le V."/>
            <person name="Ko S.-R."/>
            <person name="Ahn C.-Y."/>
            <person name="Oh H.-M."/>
        </authorList>
    </citation>
    <scope>NUCLEOTIDE SEQUENCE [LARGE SCALE GENOMIC DNA]</scope>
    <source>
        <strain evidence="1 2">JC4</strain>
    </source>
</reference>
<organism evidence="1 2">
    <name type="scientific">Mucilaginibacter aquariorum</name>
    <dbReference type="NCBI Taxonomy" id="2967225"/>
    <lineage>
        <taxon>Bacteria</taxon>
        <taxon>Pseudomonadati</taxon>
        <taxon>Bacteroidota</taxon>
        <taxon>Sphingobacteriia</taxon>
        <taxon>Sphingobacteriales</taxon>
        <taxon>Sphingobacteriaceae</taxon>
        <taxon>Mucilaginibacter</taxon>
    </lineage>
</organism>
<name>A0ABT1SY27_9SPHI</name>